<dbReference type="EMBL" id="CM046112">
    <property type="protein sequence ID" value="KAI8429291.1"/>
    <property type="molecule type" value="Genomic_DNA"/>
</dbReference>
<evidence type="ECO:0000313" key="2">
    <source>
        <dbReference type="Proteomes" id="UP001064048"/>
    </source>
</evidence>
<sequence length="767" mass="87266">MDDEIEEDSRPPSTRRNFSLRNNAARQVAINFMPSRHLPGNTIRIRRSASGRDALLEEAAAEAGAPECAERRADHIVREMEQHQRLMEDNLEAEEMRREALRDLPQGLTMKRHVRAKLSASVSLRSKSRPLSCYKRLKYRMGFAWKRMRDRFRDFVFSVELWYEPIRAIEGHFGSAVGSFFYFLRWLFVLDLLLAGTLVAFVVVPQALHDEARNDTVRWGFLDFVSGKGGFTESLLFYGHYHSGPVSARAAPLQYAFAYFFTMLSLYLLFFALLCYRTALSYRRNFIETARRGGLRHQFASRVFCGWDFGITTPQAQRLHAKSIFNEFKELLNEQTNTAPISFCTKLGQRLANVVVTAFVLAVIVGLEYGFLELLRHESKLAHWEILLSMGITVAVTVCPLLFALIVKLEYYKPRTAVYVTLARTCCLDIGTLMLLLYYWANSNVDCWETAFGQEAYRLVLLDAVVSLLVLPAIEFVRAFMFKLHPKSTPPEFNIAYNSLTIIYNQAVLWFGMLFSPLLAVAVALKFLLLFYVKRECALRACQPARKIWRARADADRAVHAGAMSLFTTLFGIGTLFLGSSSQSCGPFKEYETVFAVLTEECCGCRSGRRARAALTFATRPGVIGFLALALCVWVYYMRARARAQHAMAAILRRMLVLQAKDKDFLLNAIAKVSNGEWMYSPKSEEQANSHTWKYLNEVRKPSNSDYHFDASRLSHSLLDRSARSRPTSYQPEVSRSNDGDTDSSFSWQGSSSCLNKGEGNGDKKWI</sequence>
<dbReference type="Proteomes" id="UP001064048">
    <property type="component" value="Chromosome 12"/>
</dbReference>
<name>A0ACC0JYM6_CHOFU</name>
<protein>
    <submittedName>
        <fullName evidence="1">Uncharacterized protein</fullName>
    </submittedName>
</protein>
<organism evidence="1 2">
    <name type="scientific">Choristoneura fumiferana</name>
    <name type="common">Spruce budworm moth</name>
    <name type="synonym">Archips fumiferana</name>
    <dbReference type="NCBI Taxonomy" id="7141"/>
    <lineage>
        <taxon>Eukaryota</taxon>
        <taxon>Metazoa</taxon>
        <taxon>Ecdysozoa</taxon>
        <taxon>Arthropoda</taxon>
        <taxon>Hexapoda</taxon>
        <taxon>Insecta</taxon>
        <taxon>Pterygota</taxon>
        <taxon>Neoptera</taxon>
        <taxon>Endopterygota</taxon>
        <taxon>Lepidoptera</taxon>
        <taxon>Glossata</taxon>
        <taxon>Ditrysia</taxon>
        <taxon>Tortricoidea</taxon>
        <taxon>Tortricidae</taxon>
        <taxon>Tortricinae</taxon>
        <taxon>Choristoneura</taxon>
    </lineage>
</organism>
<proteinExistence type="predicted"/>
<accession>A0ACC0JYM6</accession>
<reference evidence="1 2" key="1">
    <citation type="journal article" date="2022" name="Genome Biol. Evol.">
        <title>The Spruce Budworm Genome: Reconstructing the Evolutionary History of Antifreeze Proteins.</title>
        <authorList>
            <person name="Beliveau C."/>
            <person name="Gagne P."/>
            <person name="Picq S."/>
            <person name="Vernygora O."/>
            <person name="Keeling C.I."/>
            <person name="Pinkney K."/>
            <person name="Doucet D."/>
            <person name="Wen F."/>
            <person name="Johnston J.S."/>
            <person name="Maaroufi H."/>
            <person name="Boyle B."/>
            <person name="Laroche J."/>
            <person name="Dewar K."/>
            <person name="Juretic N."/>
            <person name="Blackburn G."/>
            <person name="Nisole A."/>
            <person name="Brunet B."/>
            <person name="Brandao M."/>
            <person name="Lumley L."/>
            <person name="Duan J."/>
            <person name="Quan G."/>
            <person name="Lucarotti C.J."/>
            <person name="Roe A.D."/>
            <person name="Sperling F.A.H."/>
            <person name="Levesque R.C."/>
            <person name="Cusson M."/>
        </authorList>
    </citation>
    <scope>NUCLEOTIDE SEQUENCE [LARGE SCALE GENOMIC DNA]</scope>
    <source>
        <strain evidence="1">Glfc:IPQL:Cfum</strain>
    </source>
</reference>
<comment type="caution">
    <text evidence="1">The sequence shown here is derived from an EMBL/GenBank/DDBJ whole genome shotgun (WGS) entry which is preliminary data.</text>
</comment>
<keyword evidence="2" id="KW-1185">Reference proteome</keyword>
<evidence type="ECO:0000313" key="1">
    <source>
        <dbReference type="EMBL" id="KAI8429291.1"/>
    </source>
</evidence>
<gene>
    <name evidence="1" type="ORF">MSG28_007792</name>
</gene>